<comment type="caution">
    <text evidence="2">The sequence shown here is derived from an EMBL/GenBank/DDBJ whole genome shotgun (WGS) entry which is preliminary data.</text>
</comment>
<organism evidence="2 3">
    <name type="scientific">Massilia jejuensis</name>
    <dbReference type="NCBI Taxonomy" id="648894"/>
    <lineage>
        <taxon>Bacteria</taxon>
        <taxon>Pseudomonadati</taxon>
        <taxon>Pseudomonadota</taxon>
        <taxon>Betaproteobacteria</taxon>
        <taxon>Burkholderiales</taxon>
        <taxon>Oxalobacteraceae</taxon>
        <taxon>Telluria group</taxon>
        <taxon>Massilia</taxon>
    </lineage>
</organism>
<dbReference type="EMBL" id="JBHSMS010000040">
    <property type="protein sequence ID" value="MFC5512266.1"/>
    <property type="molecule type" value="Genomic_DNA"/>
</dbReference>
<proteinExistence type="predicted"/>
<dbReference type="PROSITE" id="PS51257">
    <property type="entry name" value="PROKAR_LIPOPROTEIN"/>
    <property type="match status" value="1"/>
</dbReference>
<feature type="signal peptide" evidence="1">
    <location>
        <begin position="1"/>
        <end position="21"/>
    </location>
</feature>
<evidence type="ECO:0000313" key="2">
    <source>
        <dbReference type="EMBL" id="MFC5512266.1"/>
    </source>
</evidence>
<accession>A0ABW0PHY7</accession>
<sequence>MKTLRLPLFPCIALIAAALSACGGAVPEPDAPVARTAAVVHVVDLSVDSSATGRTPAPDCAAEGCSGLRIVDGNAEAYRIDAMRRPGQGD</sequence>
<name>A0ABW0PHY7_9BURK</name>
<protein>
    <recommendedName>
        <fullName evidence="4">Lipoprotein</fullName>
    </recommendedName>
</protein>
<dbReference type="Proteomes" id="UP001596031">
    <property type="component" value="Unassembled WGS sequence"/>
</dbReference>
<evidence type="ECO:0008006" key="4">
    <source>
        <dbReference type="Google" id="ProtNLM"/>
    </source>
</evidence>
<keyword evidence="3" id="KW-1185">Reference proteome</keyword>
<evidence type="ECO:0000256" key="1">
    <source>
        <dbReference type="SAM" id="SignalP"/>
    </source>
</evidence>
<reference evidence="3" key="1">
    <citation type="journal article" date="2019" name="Int. J. Syst. Evol. Microbiol.">
        <title>The Global Catalogue of Microorganisms (GCM) 10K type strain sequencing project: providing services to taxonomists for standard genome sequencing and annotation.</title>
        <authorList>
            <consortium name="The Broad Institute Genomics Platform"/>
            <consortium name="The Broad Institute Genome Sequencing Center for Infectious Disease"/>
            <person name="Wu L."/>
            <person name="Ma J."/>
        </authorList>
    </citation>
    <scope>NUCLEOTIDE SEQUENCE [LARGE SCALE GENOMIC DNA]</scope>
    <source>
        <strain evidence="3">CCUG 38813</strain>
    </source>
</reference>
<feature type="chain" id="PRO_5046203962" description="Lipoprotein" evidence="1">
    <location>
        <begin position="22"/>
        <end position="90"/>
    </location>
</feature>
<gene>
    <name evidence="2" type="ORF">ACFPOU_14165</name>
</gene>
<evidence type="ECO:0000313" key="3">
    <source>
        <dbReference type="Proteomes" id="UP001596031"/>
    </source>
</evidence>
<dbReference type="RefSeq" id="WP_379722301.1">
    <property type="nucleotide sequence ID" value="NZ_JBHSMS010000040.1"/>
</dbReference>
<keyword evidence="1" id="KW-0732">Signal</keyword>